<evidence type="ECO:0000313" key="2">
    <source>
        <dbReference type="EMBL" id="SOX53818.1"/>
    </source>
</evidence>
<keyword evidence="1" id="KW-0732">Signal</keyword>
<evidence type="ECO:0000313" key="3">
    <source>
        <dbReference type="Proteomes" id="UP000236318"/>
    </source>
</evidence>
<protein>
    <submittedName>
        <fullName evidence="2">Uncharacterized protein</fullName>
    </submittedName>
</protein>
<feature type="chain" id="PRO_5014431787" evidence="1">
    <location>
        <begin position="25"/>
        <end position="45"/>
    </location>
</feature>
<organism evidence="2 3">
    <name type="scientific">Mycobacterium ahvazicum</name>
    <dbReference type="NCBI Taxonomy" id="1964395"/>
    <lineage>
        <taxon>Bacteria</taxon>
        <taxon>Bacillati</taxon>
        <taxon>Actinomycetota</taxon>
        <taxon>Actinomycetes</taxon>
        <taxon>Mycobacteriales</taxon>
        <taxon>Mycobacteriaceae</taxon>
        <taxon>Mycobacterium</taxon>
        <taxon>Mycobacterium simiae complex</taxon>
    </lineage>
</organism>
<accession>A0A2K4YAL2</accession>
<reference evidence="2" key="1">
    <citation type="submission" date="2018-01" db="EMBL/GenBank/DDBJ databases">
        <authorList>
            <consortium name="Urmite Genomes"/>
        </authorList>
    </citation>
    <scope>NUCLEOTIDE SEQUENCE [LARGE SCALE GENOMIC DNA]</scope>
    <source>
        <strain evidence="2">AFP003</strain>
    </source>
</reference>
<name>A0A2K4YAL2_9MYCO</name>
<gene>
    <name evidence="2" type="ORF">MAAFP003_2494</name>
</gene>
<dbReference type="Proteomes" id="UP000236318">
    <property type="component" value="Unassembled WGS sequence"/>
</dbReference>
<dbReference type="EMBL" id="FXEG02000002">
    <property type="protein sequence ID" value="SOX53818.1"/>
    <property type="molecule type" value="Genomic_DNA"/>
</dbReference>
<keyword evidence="3" id="KW-1185">Reference proteome</keyword>
<feature type="signal peptide" evidence="1">
    <location>
        <begin position="1"/>
        <end position="24"/>
    </location>
</feature>
<dbReference type="AlphaFoldDB" id="A0A2K4YAL2"/>
<evidence type="ECO:0000256" key="1">
    <source>
        <dbReference type="SAM" id="SignalP"/>
    </source>
</evidence>
<sequence>MKTIAALITATAAVFLLGTGTARADCQTQCYDSGNTGYHCVTSCN</sequence>
<comment type="caution">
    <text evidence="2">The sequence shown here is derived from an EMBL/GenBank/DDBJ whole genome shotgun (WGS) entry which is preliminary data.</text>
</comment>
<proteinExistence type="predicted"/>